<dbReference type="EMBL" id="BNJG01000001">
    <property type="protein sequence ID" value="GHO55140.1"/>
    <property type="molecule type" value="Genomic_DNA"/>
</dbReference>
<keyword evidence="2" id="KW-1185">Reference proteome</keyword>
<gene>
    <name evidence="1" type="ORF">KSB_36150</name>
</gene>
<dbReference type="Proteomes" id="UP000654345">
    <property type="component" value="Unassembled WGS sequence"/>
</dbReference>
<name>A0ABQ3UR05_9CHLR</name>
<sequence length="63" mass="6647">MSDLEFGLVRMLGQEFGDEGFDEGMEGVVAMGDGGKQVGFGHFAEELAHAGVVEAKRGCDLGR</sequence>
<accession>A0ABQ3UR05</accession>
<evidence type="ECO:0000313" key="1">
    <source>
        <dbReference type="EMBL" id="GHO55140.1"/>
    </source>
</evidence>
<evidence type="ECO:0000313" key="2">
    <source>
        <dbReference type="Proteomes" id="UP000654345"/>
    </source>
</evidence>
<protein>
    <submittedName>
        <fullName evidence="1">Uncharacterized protein</fullName>
    </submittedName>
</protein>
<organism evidence="1 2">
    <name type="scientific">Ktedonobacter robiniae</name>
    <dbReference type="NCBI Taxonomy" id="2778365"/>
    <lineage>
        <taxon>Bacteria</taxon>
        <taxon>Bacillati</taxon>
        <taxon>Chloroflexota</taxon>
        <taxon>Ktedonobacteria</taxon>
        <taxon>Ktedonobacterales</taxon>
        <taxon>Ktedonobacteraceae</taxon>
        <taxon>Ktedonobacter</taxon>
    </lineage>
</organism>
<proteinExistence type="predicted"/>
<reference evidence="1 2" key="1">
    <citation type="journal article" date="2021" name="Int. J. Syst. Evol. Microbiol.">
        <title>Reticulibacter mediterranei gen. nov., sp. nov., within the new family Reticulibacteraceae fam. nov., and Ktedonospora formicarum gen. nov., sp. nov., Ktedonobacter robiniae sp. nov., Dictyobacter formicarum sp. nov. and Dictyobacter arantiisoli sp. nov., belonging to the class Ktedonobacteria.</title>
        <authorList>
            <person name="Yabe S."/>
            <person name="Zheng Y."/>
            <person name="Wang C.M."/>
            <person name="Sakai Y."/>
            <person name="Abe K."/>
            <person name="Yokota A."/>
            <person name="Donadio S."/>
            <person name="Cavaletti L."/>
            <person name="Monciardini P."/>
        </authorList>
    </citation>
    <scope>NUCLEOTIDE SEQUENCE [LARGE SCALE GENOMIC DNA]</scope>
    <source>
        <strain evidence="1 2">SOSP1-30</strain>
    </source>
</reference>
<comment type="caution">
    <text evidence="1">The sequence shown here is derived from an EMBL/GenBank/DDBJ whole genome shotgun (WGS) entry which is preliminary data.</text>
</comment>